<keyword evidence="3" id="KW-1185">Reference proteome</keyword>
<evidence type="ECO:0000313" key="3">
    <source>
        <dbReference type="Proteomes" id="UP001159641"/>
    </source>
</evidence>
<dbReference type="AlphaFoldDB" id="A0AB34GQS2"/>
<dbReference type="Proteomes" id="UP001159641">
    <property type="component" value="Unassembled WGS sequence"/>
</dbReference>
<feature type="region of interest" description="Disordered" evidence="1">
    <location>
        <begin position="73"/>
        <end position="128"/>
    </location>
</feature>
<reference evidence="2 3" key="1">
    <citation type="submission" date="2022-11" db="EMBL/GenBank/DDBJ databases">
        <title>Whole genome sequence of Eschrichtius robustus ER-17-0199.</title>
        <authorList>
            <person name="Bruniche-Olsen A."/>
            <person name="Black A.N."/>
            <person name="Fields C.J."/>
            <person name="Walden K."/>
            <person name="Dewoody J.A."/>
        </authorList>
    </citation>
    <scope>NUCLEOTIDE SEQUENCE [LARGE SCALE GENOMIC DNA]</scope>
    <source>
        <strain evidence="2">ER-17-0199</strain>
        <tissue evidence="2">Blubber</tissue>
    </source>
</reference>
<proteinExistence type="predicted"/>
<sequence length="214" mass="22955">MGCWGRSFADSCTPTPIQVAHFRSESAGPAPAAQRVPGAVRMAPRESAGIPAAGGGDGLGVAHCRRWKERDLNCAGRPEPRSSPQPSRPPPSPLFHRQLSPVREPSSCASTVPDLPQPSPRPGRTGPGLPPVMLRVFILYAENVRTPDSDISDAYCSAVFADLATSQASGNHSIGWSLAIQQTFPFSFTSSWIYLFPDAHVPMCSRTHAHLKCM</sequence>
<evidence type="ECO:0000313" key="2">
    <source>
        <dbReference type="EMBL" id="KAJ8781327.1"/>
    </source>
</evidence>
<feature type="compositionally biased region" description="Pro residues" evidence="1">
    <location>
        <begin position="81"/>
        <end position="93"/>
    </location>
</feature>
<evidence type="ECO:0000256" key="1">
    <source>
        <dbReference type="SAM" id="MobiDB-lite"/>
    </source>
</evidence>
<accession>A0AB34GQS2</accession>
<dbReference type="EMBL" id="JAIQCJ010002147">
    <property type="protein sequence ID" value="KAJ8781327.1"/>
    <property type="molecule type" value="Genomic_DNA"/>
</dbReference>
<comment type="caution">
    <text evidence="2">The sequence shown here is derived from an EMBL/GenBank/DDBJ whole genome shotgun (WGS) entry which is preliminary data.</text>
</comment>
<protein>
    <submittedName>
        <fullName evidence="2">Uncharacterized protein</fullName>
    </submittedName>
</protein>
<name>A0AB34GQS2_ESCRO</name>
<organism evidence="2 3">
    <name type="scientific">Eschrichtius robustus</name>
    <name type="common">California gray whale</name>
    <name type="synonym">Eschrichtius gibbosus</name>
    <dbReference type="NCBI Taxonomy" id="9764"/>
    <lineage>
        <taxon>Eukaryota</taxon>
        <taxon>Metazoa</taxon>
        <taxon>Chordata</taxon>
        <taxon>Craniata</taxon>
        <taxon>Vertebrata</taxon>
        <taxon>Euteleostomi</taxon>
        <taxon>Mammalia</taxon>
        <taxon>Eutheria</taxon>
        <taxon>Laurasiatheria</taxon>
        <taxon>Artiodactyla</taxon>
        <taxon>Whippomorpha</taxon>
        <taxon>Cetacea</taxon>
        <taxon>Mysticeti</taxon>
        <taxon>Eschrichtiidae</taxon>
        <taxon>Eschrichtius</taxon>
    </lineage>
</organism>
<gene>
    <name evidence="2" type="ORF">J1605_011311</name>
</gene>